<dbReference type="Proteomes" id="UP000001548">
    <property type="component" value="Unassembled WGS sequence"/>
</dbReference>
<dbReference type="AlphaFoldDB" id="A8B9E2"/>
<reference evidence="1 2" key="1">
    <citation type="journal article" date="2007" name="Science">
        <title>Genomic minimalism in the early diverging intestinal parasite Giardia lamblia.</title>
        <authorList>
            <person name="Morrison H.G."/>
            <person name="McArthur A.G."/>
            <person name="Gillin F.D."/>
            <person name="Aley S.B."/>
            <person name="Adam R.D."/>
            <person name="Olsen G.J."/>
            <person name="Best A.A."/>
            <person name="Cande W.Z."/>
            <person name="Chen F."/>
            <person name="Cipriano M.J."/>
            <person name="Davids B.J."/>
            <person name="Dawson S.C."/>
            <person name="Elmendorf H.G."/>
            <person name="Hehl A.B."/>
            <person name="Holder M.E."/>
            <person name="Huse S.M."/>
            <person name="Kim U.U."/>
            <person name="Lasek-Nesselquist E."/>
            <person name="Manning G."/>
            <person name="Nigam A."/>
            <person name="Nixon J.E."/>
            <person name="Palm D."/>
            <person name="Passamaneck N.E."/>
            <person name="Prabhu A."/>
            <person name="Reich C.I."/>
            <person name="Reiner D.S."/>
            <person name="Samuelson J."/>
            <person name="Svard S.G."/>
            <person name="Sogin M.L."/>
        </authorList>
    </citation>
    <scope>NUCLEOTIDE SEQUENCE [LARGE SCALE GENOMIC DNA]</scope>
    <source>
        <strain evidence="1 2">WB C6</strain>
    </source>
</reference>
<dbReference type="VEuPathDB" id="GiardiaDB:GL50803_4959"/>
<dbReference type="SUPFAM" id="SSF48403">
    <property type="entry name" value="Ankyrin repeat"/>
    <property type="match status" value="1"/>
</dbReference>
<dbReference type="HOGENOM" id="CLU_270071_0_0_1"/>
<keyword evidence="1" id="KW-0418">Kinase</keyword>
<dbReference type="Pfam" id="PF12796">
    <property type="entry name" value="Ank_2"/>
    <property type="match status" value="5"/>
</dbReference>
<dbReference type="RefSeq" id="XP_001708464.1">
    <property type="nucleotide sequence ID" value="XM_001708412.1"/>
</dbReference>
<dbReference type="PROSITE" id="PS50297">
    <property type="entry name" value="ANK_REP_REGION"/>
    <property type="match status" value="1"/>
</dbReference>
<name>A8B9E2_GIAIC</name>
<dbReference type="PANTHER" id="PTHR24120">
    <property type="entry name" value="GH07239P"/>
    <property type="match status" value="1"/>
</dbReference>
<dbReference type="SMART" id="SM00248">
    <property type="entry name" value="ANK"/>
    <property type="match status" value="9"/>
</dbReference>
<proteinExistence type="predicted"/>
<dbReference type="InterPro" id="IPR011009">
    <property type="entry name" value="Kinase-like_dom_sf"/>
</dbReference>
<gene>
    <name evidence="1" type="ORF">GL50803_004959</name>
</gene>
<dbReference type="EMBL" id="AACB03000001">
    <property type="protein sequence ID" value="KAE8306138.1"/>
    <property type="molecule type" value="Genomic_DNA"/>
</dbReference>
<dbReference type="GeneID" id="5701381"/>
<evidence type="ECO:0000313" key="1">
    <source>
        <dbReference type="EMBL" id="KAE8306138.1"/>
    </source>
</evidence>
<dbReference type="Gene3D" id="1.25.40.20">
    <property type="entry name" value="Ankyrin repeat-containing domain"/>
    <property type="match status" value="3"/>
</dbReference>
<accession>A8B9E2</accession>
<dbReference type="GO" id="GO:0005524">
    <property type="term" value="F:ATP binding"/>
    <property type="evidence" value="ECO:0007669"/>
    <property type="project" value="InterPro"/>
</dbReference>
<dbReference type="InterPro" id="IPR002110">
    <property type="entry name" value="Ankyrin_rpt"/>
</dbReference>
<organism evidence="1 2">
    <name type="scientific">Giardia intestinalis (strain ATCC 50803 / WB clone C6)</name>
    <name type="common">Giardia lamblia</name>
    <dbReference type="NCBI Taxonomy" id="184922"/>
    <lineage>
        <taxon>Eukaryota</taxon>
        <taxon>Metamonada</taxon>
        <taxon>Diplomonadida</taxon>
        <taxon>Hexamitidae</taxon>
        <taxon>Giardiinae</taxon>
        <taxon>Giardia</taxon>
    </lineage>
</organism>
<dbReference type="Gene3D" id="1.10.510.10">
    <property type="entry name" value="Transferase(Phosphotransferase) domain 1"/>
    <property type="match status" value="1"/>
</dbReference>
<dbReference type="PROSITE" id="PS50088">
    <property type="entry name" value="ANK_REPEAT"/>
    <property type="match status" value="2"/>
</dbReference>
<comment type="caution">
    <text evidence="1">The sequence shown here is derived from an EMBL/GenBank/DDBJ whole genome shotgun (WGS) entry which is preliminary data.</text>
</comment>
<dbReference type="Gene3D" id="3.30.200.20">
    <property type="entry name" value="Phosphorylase Kinase, domain 1"/>
    <property type="match status" value="1"/>
</dbReference>
<dbReference type="InterPro" id="IPR036770">
    <property type="entry name" value="Ankyrin_rpt-contain_sf"/>
</dbReference>
<dbReference type="Pfam" id="PF00069">
    <property type="entry name" value="Pkinase"/>
    <property type="match status" value="1"/>
</dbReference>
<protein>
    <submittedName>
        <fullName evidence="1">Kinase, NEK</fullName>
    </submittedName>
</protein>
<evidence type="ECO:0000313" key="2">
    <source>
        <dbReference type="Proteomes" id="UP000001548"/>
    </source>
</evidence>
<dbReference type="PROSITE" id="PS50011">
    <property type="entry name" value="PROTEIN_KINASE_DOM"/>
    <property type="match status" value="1"/>
</dbReference>
<sequence length="1044" mass="116097">MKVAFKCGTAESLEMCGRGLFGKINRVRIQETEEVYACMEIDYSIISTEERIRLKREIEILPHLVHKHVVRYLESVYDHEAKMSYLLMEHFTLGDLADVIRFYRKEHTQIEEDRIWRIFAQLLIAMEYCHSVRKPNAIHVGSIVHRNIIPSNIFVGEGDLIKLGYFSLHQVLGSNSLIRDAESPFYTAPEILQQLPYTEKADVWSLGCVVYELCTLRRPFIELEGESLVDVIMHNSYEPIMNEYSQELRDTVSLMLSVDPNARPSAADLLGLPKFGAIGVHKTILDAQSRDIDILITDIKSKDLSLKKAATDISELHNQVETLKKEAIDAKGINSTMELQLQSTTEALQRVEEENRKLVKSYEEEVRASNERQLKIKEQTEQIDSLASTLESLNGILVAHEEEIKVLNKNLDDKARDISTLERKISSLLVDKDAQQAAITNFECLLSSKDAELGELRDESEALRCQVSSLKEEKVKMCLEIEELSAQVARVSEQETQIEALSDKVASLKESVASGERKVCEARHCNDTLTLDLNQTRQQLVAVESEKTRISEKYTTLTAQYEATLDENACLAAKLKSYESLMADQKARLREWGALIPELNEKIYLMTLQLRDKAQECEGKALEISKLTETVDALTTELGHTSSELHSFMTANQVIMQEKDKCTAALEEAERQLELEKSKSTWRSHNNAQSKHLLNKYKEYIQIPKLVIKCNPGDTPLMLAVTKNQSLKGLLAYAGVQDQYGRTALMRAAYHNNVPAVRLLVATEGGLQDTDGNTALMFAVERENHACVSILAGVEANRLTSTGLSALMRAACNGSPQIVELLCSLEGGLATPEGLTALMLAALAEDAKSVSILLKRECGMLLLDGTSALLMATSTGNMNVIRQLFYSEGRIRDASGRTPLMVAAEMGHLEAARFLAPTQTGAVTTDGETALMIASFHGHAEVARILYYREAGITRPDGWTAMMYAASFGHCSIIETLLRREGKLCTDCGQTALMNAVANNQFEAVRLLVSAEGTIKDASGKTALDQAIELNNADMIAFLTTSLA</sequence>
<dbReference type="OMA" id="YACMEID"/>
<dbReference type="GO" id="GO:0004674">
    <property type="term" value="F:protein serine/threonine kinase activity"/>
    <property type="evidence" value="ECO:0000318"/>
    <property type="project" value="GO_Central"/>
</dbReference>
<keyword evidence="2" id="KW-1185">Reference proteome</keyword>
<keyword evidence="1" id="KW-0808">Transferase</keyword>
<dbReference type="SUPFAM" id="SSF56112">
    <property type="entry name" value="Protein kinase-like (PK-like)"/>
    <property type="match status" value="1"/>
</dbReference>
<dbReference type="KEGG" id="gla:GL50803_004959"/>
<dbReference type="PANTHER" id="PTHR24120:SF4">
    <property type="entry name" value="GH07239P"/>
    <property type="match status" value="1"/>
</dbReference>
<dbReference type="InterPro" id="IPR000719">
    <property type="entry name" value="Prot_kinase_dom"/>
</dbReference>